<organism evidence="2 3">
    <name type="scientific">Duganella callida</name>
    <dbReference type="NCBI Taxonomy" id="2561932"/>
    <lineage>
        <taxon>Bacteria</taxon>
        <taxon>Pseudomonadati</taxon>
        <taxon>Pseudomonadota</taxon>
        <taxon>Betaproteobacteria</taxon>
        <taxon>Burkholderiales</taxon>
        <taxon>Oxalobacteraceae</taxon>
        <taxon>Telluria group</taxon>
        <taxon>Duganella</taxon>
    </lineage>
</organism>
<evidence type="ECO:0000256" key="1">
    <source>
        <dbReference type="SAM" id="SignalP"/>
    </source>
</evidence>
<dbReference type="OrthoDB" id="5741133at2"/>
<gene>
    <name evidence="2" type="ORF">E4L98_26000</name>
</gene>
<feature type="chain" id="PRO_5021402072" description="DUF1007 family protein" evidence="1">
    <location>
        <begin position="24"/>
        <end position="164"/>
    </location>
</feature>
<evidence type="ECO:0008006" key="4">
    <source>
        <dbReference type="Google" id="ProtNLM"/>
    </source>
</evidence>
<dbReference type="Proteomes" id="UP000297729">
    <property type="component" value="Unassembled WGS sequence"/>
</dbReference>
<reference evidence="2 3" key="1">
    <citation type="submission" date="2019-03" db="EMBL/GenBank/DDBJ databases">
        <title>Draft Genome Sequence of Duganella callidus sp. nov., a Novel Duganella Species Isolated from Cultivated Soil.</title>
        <authorList>
            <person name="Raths R."/>
            <person name="Peta V."/>
            <person name="Bucking H."/>
        </authorList>
    </citation>
    <scope>NUCLEOTIDE SEQUENCE [LARGE SCALE GENOMIC DNA]</scope>
    <source>
        <strain evidence="2 3">DN04</strain>
    </source>
</reference>
<dbReference type="RefSeq" id="WP_135204431.1">
    <property type="nucleotide sequence ID" value="NZ_SPVG01000250.1"/>
</dbReference>
<dbReference type="AlphaFoldDB" id="A0A4Y9S317"/>
<dbReference type="Pfam" id="PF20420">
    <property type="entry name" value="DUF6702"/>
    <property type="match status" value="1"/>
</dbReference>
<keyword evidence="1" id="KW-0732">Signal</keyword>
<evidence type="ECO:0000313" key="2">
    <source>
        <dbReference type="EMBL" id="TFW15684.1"/>
    </source>
</evidence>
<keyword evidence="3" id="KW-1185">Reference proteome</keyword>
<sequence>MTLRRLRLVVAALLVCAGTAVHAHNFHMGIADISYNERTGSTEIVHSYTAHDLATLLTNLYGRQFDLGRDDSEAPLRRYVEKQFWMEDAERHRLPLQWVGAKVDADTVVIYQEIPHVKLAKGSRIHNGLLIDFLPSQKNTVNLQTDGPVQTLLFDQDHLDQIAP</sequence>
<proteinExistence type="predicted"/>
<protein>
    <recommendedName>
        <fullName evidence="4">DUF1007 family protein</fullName>
    </recommendedName>
</protein>
<name>A0A4Y9S317_9BURK</name>
<comment type="caution">
    <text evidence="2">The sequence shown here is derived from an EMBL/GenBank/DDBJ whole genome shotgun (WGS) entry which is preliminary data.</text>
</comment>
<accession>A0A4Y9S317</accession>
<evidence type="ECO:0000313" key="3">
    <source>
        <dbReference type="Proteomes" id="UP000297729"/>
    </source>
</evidence>
<dbReference type="InterPro" id="IPR046525">
    <property type="entry name" value="DUF6702"/>
</dbReference>
<feature type="signal peptide" evidence="1">
    <location>
        <begin position="1"/>
        <end position="23"/>
    </location>
</feature>
<dbReference type="EMBL" id="SPVG01000250">
    <property type="protein sequence ID" value="TFW15684.1"/>
    <property type="molecule type" value="Genomic_DNA"/>
</dbReference>